<keyword evidence="2" id="KW-0732">Signal</keyword>
<gene>
    <name evidence="3" type="ORF">GGR17_004078</name>
</gene>
<name>A0A840CDP9_9RHOB</name>
<proteinExistence type="predicted"/>
<reference evidence="3 4" key="1">
    <citation type="submission" date="2020-08" db="EMBL/GenBank/DDBJ databases">
        <title>Genomic Encyclopedia of Type Strains, Phase IV (KMG-IV): sequencing the most valuable type-strain genomes for metagenomic binning, comparative biology and taxonomic classification.</title>
        <authorList>
            <person name="Goeker M."/>
        </authorList>
    </citation>
    <scope>NUCLEOTIDE SEQUENCE [LARGE SCALE GENOMIC DNA]</scope>
    <source>
        <strain evidence="3 4">DSM 105040</strain>
    </source>
</reference>
<dbReference type="AlphaFoldDB" id="A0A840CDP9"/>
<feature type="region of interest" description="Disordered" evidence="1">
    <location>
        <begin position="112"/>
        <end position="133"/>
    </location>
</feature>
<keyword evidence="4" id="KW-1185">Reference proteome</keyword>
<evidence type="ECO:0000256" key="1">
    <source>
        <dbReference type="SAM" id="MobiDB-lite"/>
    </source>
</evidence>
<feature type="region of interest" description="Disordered" evidence="1">
    <location>
        <begin position="36"/>
        <end position="60"/>
    </location>
</feature>
<evidence type="ECO:0000313" key="3">
    <source>
        <dbReference type="EMBL" id="MBB4024231.1"/>
    </source>
</evidence>
<evidence type="ECO:0000313" key="4">
    <source>
        <dbReference type="Proteomes" id="UP000585681"/>
    </source>
</evidence>
<feature type="chain" id="PRO_5032277293" evidence="2">
    <location>
        <begin position="18"/>
        <end position="133"/>
    </location>
</feature>
<dbReference type="EMBL" id="JACIEQ010000046">
    <property type="protein sequence ID" value="MBB4024231.1"/>
    <property type="molecule type" value="Genomic_DNA"/>
</dbReference>
<feature type="signal peptide" evidence="2">
    <location>
        <begin position="1"/>
        <end position="17"/>
    </location>
</feature>
<sequence>MFWSRKAAIAASACAKAAIRLVSSVARFSAQPPLPISAPDPGVDDDAIQPPHAGAEIGEGGGYGVGIGHIERGDLDPAGGTGGGDLGLQSLKLFDAPRAQRQMPAARRDLARHAGAEAGTGAGDEGDFVLNGM</sequence>
<dbReference type="Proteomes" id="UP000585681">
    <property type="component" value="Unassembled WGS sequence"/>
</dbReference>
<organism evidence="3 4">
    <name type="scientific">Actibacterium naphthalenivorans</name>
    <dbReference type="NCBI Taxonomy" id="1614693"/>
    <lineage>
        <taxon>Bacteria</taxon>
        <taxon>Pseudomonadati</taxon>
        <taxon>Pseudomonadota</taxon>
        <taxon>Alphaproteobacteria</taxon>
        <taxon>Rhodobacterales</taxon>
        <taxon>Roseobacteraceae</taxon>
        <taxon>Actibacterium</taxon>
    </lineage>
</organism>
<comment type="caution">
    <text evidence="3">The sequence shown here is derived from an EMBL/GenBank/DDBJ whole genome shotgun (WGS) entry which is preliminary data.</text>
</comment>
<accession>A0A840CDP9</accession>
<protein>
    <submittedName>
        <fullName evidence="3">Uncharacterized protein</fullName>
    </submittedName>
</protein>
<evidence type="ECO:0000256" key="2">
    <source>
        <dbReference type="SAM" id="SignalP"/>
    </source>
</evidence>